<dbReference type="PROSITE" id="PS51648">
    <property type="entry name" value="YCGL"/>
    <property type="match status" value="1"/>
</dbReference>
<dbReference type="EMBL" id="JABBFO010000002">
    <property type="protein sequence ID" value="MBT0726305.1"/>
    <property type="molecule type" value="Genomic_DNA"/>
</dbReference>
<feature type="domain" description="YcgL" evidence="2">
    <location>
        <begin position="1"/>
        <end position="85"/>
    </location>
</feature>
<organism evidence="3 4">
    <name type="scientific">Rosenbergiella australiborealis</name>
    <dbReference type="NCBI Taxonomy" id="1544696"/>
    <lineage>
        <taxon>Bacteria</taxon>
        <taxon>Pseudomonadati</taxon>
        <taxon>Pseudomonadota</taxon>
        <taxon>Gammaproteobacteria</taxon>
        <taxon>Enterobacterales</taxon>
        <taxon>Erwiniaceae</taxon>
        <taxon>Rosenbergiella</taxon>
    </lineage>
</organism>
<dbReference type="Pfam" id="PF05166">
    <property type="entry name" value="YcgL"/>
    <property type="match status" value="1"/>
</dbReference>
<evidence type="ECO:0000256" key="1">
    <source>
        <dbReference type="HAMAP-Rule" id="MF_01866"/>
    </source>
</evidence>
<dbReference type="InterPro" id="IPR038068">
    <property type="entry name" value="YcgL-like_sf"/>
</dbReference>
<dbReference type="HAMAP" id="MF_01866">
    <property type="entry name" value="UPF0745"/>
    <property type="match status" value="1"/>
</dbReference>
<name>A0ABS5T1T1_9GAMM</name>
<accession>A0ABS5T1T1</accession>
<dbReference type="PANTHER" id="PTHR38109:SF1">
    <property type="entry name" value="PROTEIN YCGL"/>
    <property type="match status" value="1"/>
</dbReference>
<dbReference type="PANTHER" id="PTHR38109">
    <property type="entry name" value="PROTEIN YCGL"/>
    <property type="match status" value="1"/>
</dbReference>
<dbReference type="Proteomes" id="UP000786875">
    <property type="component" value="Unassembled WGS sequence"/>
</dbReference>
<keyword evidence="4" id="KW-1185">Reference proteome</keyword>
<dbReference type="SUPFAM" id="SSF160191">
    <property type="entry name" value="YcgL-like"/>
    <property type="match status" value="1"/>
</dbReference>
<comment type="caution">
    <text evidence="3">The sequence shown here is derived from an EMBL/GenBank/DDBJ whole genome shotgun (WGS) entry which is preliminary data.</text>
</comment>
<sequence length="92" mass="10382">MICAIYRSPLRDQTYLYLSKKDDFSCVPEALMKGFGKPQLAMVISLEGRAHLASADITKVKQQLKEQGYYLQIPPPVENLLTQHLATEAKDN</sequence>
<evidence type="ECO:0000259" key="2">
    <source>
        <dbReference type="PROSITE" id="PS51648"/>
    </source>
</evidence>
<gene>
    <name evidence="3" type="ORF">HGT73_02720</name>
</gene>
<proteinExistence type="inferred from homology"/>
<dbReference type="InterPro" id="IPR027354">
    <property type="entry name" value="YcgL_dom"/>
</dbReference>
<reference evidence="3 4" key="1">
    <citation type="submission" date="2020-04" db="EMBL/GenBank/DDBJ databases">
        <title>Genome sequencing of Rosenbergiella species.</title>
        <authorList>
            <person name="Alvarez-Perez S."/>
            <person name="Lievens B."/>
        </authorList>
    </citation>
    <scope>NUCLEOTIDE SEQUENCE [LARGE SCALE GENOMIC DNA]</scope>
    <source>
        <strain evidence="3 4">CdVSA20.1</strain>
    </source>
</reference>
<protein>
    <recommendedName>
        <fullName evidence="1">YcgL domain-containing protein HGT73_02720</fullName>
    </recommendedName>
</protein>
<dbReference type="RefSeq" id="WP_214212139.1">
    <property type="nucleotide sequence ID" value="NZ_JABBFO010000002.1"/>
</dbReference>
<dbReference type="Gene3D" id="3.10.510.20">
    <property type="entry name" value="YcgL domain"/>
    <property type="match status" value="1"/>
</dbReference>
<evidence type="ECO:0000313" key="3">
    <source>
        <dbReference type="EMBL" id="MBT0726305.1"/>
    </source>
</evidence>
<evidence type="ECO:0000313" key="4">
    <source>
        <dbReference type="Proteomes" id="UP000786875"/>
    </source>
</evidence>